<dbReference type="InterPro" id="IPR016191">
    <property type="entry name" value="Ribonuclease/ribotoxin"/>
</dbReference>
<proteinExistence type="predicted"/>
<comment type="caution">
    <text evidence="4">The sequence shown here is derived from an EMBL/GenBank/DDBJ whole genome shotgun (WGS) entry which is preliminary data.</text>
</comment>
<feature type="transmembrane region" description="Helical" evidence="3">
    <location>
        <begin position="20"/>
        <end position="38"/>
    </location>
</feature>
<dbReference type="OrthoDB" id="5326845at2"/>
<dbReference type="GO" id="GO:0016787">
    <property type="term" value="F:hydrolase activity"/>
    <property type="evidence" value="ECO:0007669"/>
    <property type="project" value="UniProtKB-KW"/>
</dbReference>
<dbReference type="Pfam" id="PF00545">
    <property type="entry name" value="Ribonuclease"/>
    <property type="match status" value="1"/>
</dbReference>
<dbReference type="InterPro" id="IPR000026">
    <property type="entry name" value="N1-like"/>
</dbReference>
<reference evidence="4 5" key="1">
    <citation type="journal article" date="2012" name="J. Bacteriol.">
        <title>Draft Genome Sequence of Turicella otitidis ATCC 51513, Isolated from Middle Ear Fluid from a Child with Otitis Media.</title>
        <authorList>
            <person name="Brinkrolf K."/>
            <person name="Schneider J."/>
            <person name="Knecht M."/>
            <person name="Ruckert C."/>
            <person name="Tauch A."/>
        </authorList>
    </citation>
    <scope>NUCLEOTIDE SEQUENCE [LARGE SCALE GENOMIC DNA]</scope>
    <source>
        <strain evidence="4 5">ATCC 51513</strain>
    </source>
</reference>
<evidence type="ECO:0000256" key="2">
    <source>
        <dbReference type="ARBA" id="ARBA00022801"/>
    </source>
</evidence>
<evidence type="ECO:0000256" key="3">
    <source>
        <dbReference type="SAM" id="Phobius"/>
    </source>
</evidence>
<keyword evidence="1" id="KW-0540">Nuclease</keyword>
<keyword evidence="3" id="KW-0812">Transmembrane</keyword>
<name>I7JVI2_9CORY</name>
<gene>
    <name evidence="4" type="ORF">BN46_0128</name>
</gene>
<protein>
    <submittedName>
        <fullName evidence="4">Putative guanyl-specific ribonuclease</fullName>
    </submittedName>
</protein>
<evidence type="ECO:0000313" key="4">
    <source>
        <dbReference type="EMBL" id="CCI82881.1"/>
    </source>
</evidence>
<dbReference type="SUPFAM" id="SSF53933">
    <property type="entry name" value="Microbial ribonucleases"/>
    <property type="match status" value="1"/>
</dbReference>
<evidence type="ECO:0000313" key="5">
    <source>
        <dbReference type="Proteomes" id="UP000011016"/>
    </source>
</evidence>
<keyword evidence="3" id="KW-1133">Transmembrane helix</keyword>
<organism evidence="4 5">
    <name type="scientific">Corynebacterium otitidis ATCC 51513</name>
    <dbReference type="NCBI Taxonomy" id="883169"/>
    <lineage>
        <taxon>Bacteria</taxon>
        <taxon>Bacillati</taxon>
        <taxon>Actinomycetota</taxon>
        <taxon>Actinomycetes</taxon>
        <taxon>Mycobacteriales</taxon>
        <taxon>Corynebacteriaceae</taxon>
        <taxon>Corynebacterium</taxon>
    </lineage>
</organism>
<dbReference type="Proteomes" id="UP000011016">
    <property type="component" value="Unassembled WGS sequence"/>
</dbReference>
<accession>I7JVI2</accession>
<keyword evidence="3" id="KW-0472">Membrane</keyword>
<dbReference type="EMBL" id="CAJZ01000020">
    <property type="protein sequence ID" value="CCI82881.1"/>
    <property type="molecule type" value="Genomic_DNA"/>
</dbReference>
<evidence type="ECO:0000256" key="1">
    <source>
        <dbReference type="ARBA" id="ARBA00022722"/>
    </source>
</evidence>
<dbReference type="Gene3D" id="3.10.450.30">
    <property type="entry name" value="Microbial ribonucleases"/>
    <property type="match status" value="1"/>
</dbReference>
<dbReference type="GO" id="GO:0004521">
    <property type="term" value="F:RNA endonuclease activity"/>
    <property type="evidence" value="ECO:0007669"/>
    <property type="project" value="InterPro"/>
</dbReference>
<dbReference type="AlphaFoldDB" id="I7JVI2"/>
<dbReference type="GO" id="GO:0003723">
    <property type="term" value="F:RNA binding"/>
    <property type="evidence" value="ECO:0007669"/>
    <property type="project" value="InterPro"/>
</dbReference>
<sequence length="155" mass="16846">MSDPQEPRSSGRPRGKGTRLMVSAAVGAALLLAGWLGIDLIDGSTEGEPAAGQEPGELPECELATLPEEADEVVDDILAGGPFAYPENDDTHFGNYEGRLPEADGDYYREFTVETPGLDHRGPRRIVTGGDSRDPDVWYYTDDHYESFCEIPDAD</sequence>
<keyword evidence="2" id="KW-0378">Hydrolase</keyword>
<dbReference type="RefSeq" id="WP_004601757.1">
    <property type="nucleotide sequence ID" value="NZ_HF541865.1"/>
</dbReference>